<evidence type="ECO:0000313" key="2">
    <source>
        <dbReference type="EMBL" id="ESK84144.1"/>
    </source>
</evidence>
<organism evidence="2 3">
    <name type="scientific">Moniliophthora roreri (strain MCA 2997)</name>
    <name type="common">Cocoa frosty pod rot fungus</name>
    <name type="synonym">Crinipellis roreri</name>
    <dbReference type="NCBI Taxonomy" id="1381753"/>
    <lineage>
        <taxon>Eukaryota</taxon>
        <taxon>Fungi</taxon>
        <taxon>Dikarya</taxon>
        <taxon>Basidiomycota</taxon>
        <taxon>Agaricomycotina</taxon>
        <taxon>Agaricomycetes</taxon>
        <taxon>Agaricomycetidae</taxon>
        <taxon>Agaricales</taxon>
        <taxon>Marasmiineae</taxon>
        <taxon>Marasmiaceae</taxon>
        <taxon>Moniliophthora</taxon>
    </lineage>
</organism>
<reference evidence="2 3" key="1">
    <citation type="journal article" date="2014" name="BMC Genomics">
        <title>Genome and secretome analysis of the hemibiotrophic fungal pathogen, Moniliophthora roreri, which causes frosty pod rot disease of cacao: mechanisms of the biotrophic and necrotrophic phases.</title>
        <authorList>
            <person name="Meinhardt L.W."/>
            <person name="Costa G.G.L."/>
            <person name="Thomazella D.P.T."/>
            <person name="Teixeira P.J.P.L."/>
            <person name="Carazzolle M.F."/>
            <person name="Schuster S.C."/>
            <person name="Carlson J.E."/>
            <person name="Guiltinan M.J."/>
            <person name="Mieczkowski P."/>
            <person name="Farmer A."/>
            <person name="Ramaraj T."/>
            <person name="Crozier J."/>
            <person name="Davis R.E."/>
            <person name="Shao J."/>
            <person name="Melnick R.L."/>
            <person name="Pereira G.A.G."/>
            <person name="Bailey B.A."/>
        </authorList>
    </citation>
    <scope>NUCLEOTIDE SEQUENCE [LARGE SCALE GENOMIC DNA]</scope>
    <source>
        <strain evidence="2 3">MCA 2997</strain>
    </source>
</reference>
<evidence type="ECO:0000313" key="3">
    <source>
        <dbReference type="Proteomes" id="UP000017559"/>
    </source>
</evidence>
<name>V2XXN7_MONRO</name>
<comment type="caution">
    <text evidence="2">The sequence shown here is derived from an EMBL/GenBank/DDBJ whole genome shotgun (WGS) entry which is preliminary data.</text>
</comment>
<dbReference type="HOGENOM" id="CLU_018544_3_2_1"/>
<feature type="coiled-coil region" evidence="1">
    <location>
        <begin position="32"/>
        <end position="62"/>
    </location>
</feature>
<evidence type="ECO:0008006" key="4">
    <source>
        <dbReference type="Google" id="ProtNLM"/>
    </source>
</evidence>
<evidence type="ECO:0000256" key="1">
    <source>
        <dbReference type="SAM" id="Coils"/>
    </source>
</evidence>
<sequence length="147" mass="16964">MGGYGRGTHSYSHFGTNYAPSPQEVSDIRTLLIEPEKTLQALEKEIARLQAQREKLKSFIDNHHALLSPIRRVHTDIMREIFENCLLQDHLPIRSLREAPLLLTGICRTWREVAISMPRLWNRLHITVPYPRFPPITDSSLSDKVKA</sequence>
<dbReference type="AlphaFoldDB" id="V2XXN7"/>
<dbReference type="OrthoDB" id="3365698at2759"/>
<proteinExistence type="predicted"/>
<gene>
    <name evidence="2" type="ORF">Moror_17013</name>
</gene>
<dbReference type="KEGG" id="mrr:Moror_17013"/>
<accession>V2XXN7</accession>
<keyword evidence="3" id="KW-1185">Reference proteome</keyword>
<dbReference type="Proteomes" id="UP000017559">
    <property type="component" value="Unassembled WGS sequence"/>
</dbReference>
<keyword evidence="1" id="KW-0175">Coiled coil</keyword>
<protein>
    <recommendedName>
        <fullName evidence="4">F-box domain-containing protein</fullName>
    </recommendedName>
</protein>
<dbReference type="EMBL" id="AWSO01001361">
    <property type="protein sequence ID" value="ESK84144.1"/>
    <property type="molecule type" value="Genomic_DNA"/>
</dbReference>